<comment type="subcellular location">
    <subcellularLocation>
        <location evidence="1">Membrane</location>
    </subcellularLocation>
</comment>
<dbReference type="Pfam" id="PF04116">
    <property type="entry name" value="FA_hydroxylase"/>
    <property type="match status" value="1"/>
</dbReference>
<dbReference type="PANTHER" id="PTHR11863">
    <property type="entry name" value="STEROL DESATURASE"/>
    <property type="match status" value="1"/>
</dbReference>
<dbReference type="InterPro" id="IPR050307">
    <property type="entry name" value="Sterol_Desaturase_Related"/>
</dbReference>
<gene>
    <name evidence="7" type="ORF">DB30_04063</name>
</gene>
<keyword evidence="4 5" id="KW-0472">Membrane</keyword>
<feature type="domain" description="Fatty acid hydroxylase" evidence="6">
    <location>
        <begin position="107"/>
        <end position="242"/>
    </location>
</feature>
<accession>A0A0C2D0Z5</accession>
<evidence type="ECO:0000256" key="3">
    <source>
        <dbReference type="ARBA" id="ARBA00022989"/>
    </source>
</evidence>
<feature type="transmembrane region" description="Helical" evidence="5">
    <location>
        <begin position="22"/>
        <end position="41"/>
    </location>
</feature>
<evidence type="ECO:0000256" key="1">
    <source>
        <dbReference type="ARBA" id="ARBA00004370"/>
    </source>
</evidence>
<feature type="transmembrane region" description="Helical" evidence="5">
    <location>
        <begin position="147"/>
        <end position="170"/>
    </location>
</feature>
<organism evidence="7 8">
    <name type="scientific">Enhygromyxa salina</name>
    <dbReference type="NCBI Taxonomy" id="215803"/>
    <lineage>
        <taxon>Bacteria</taxon>
        <taxon>Pseudomonadati</taxon>
        <taxon>Myxococcota</taxon>
        <taxon>Polyangia</taxon>
        <taxon>Nannocystales</taxon>
        <taxon>Nannocystaceae</taxon>
        <taxon>Enhygromyxa</taxon>
    </lineage>
</organism>
<dbReference type="GO" id="GO:0008610">
    <property type="term" value="P:lipid biosynthetic process"/>
    <property type="evidence" value="ECO:0007669"/>
    <property type="project" value="InterPro"/>
</dbReference>
<dbReference type="GO" id="GO:0005506">
    <property type="term" value="F:iron ion binding"/>
    <property type="evidence" value="ECO:0007669"/>
    <property type="project" value="InterPro"/>
</dbReference>
<keyword evidence="2 5" id="KW-0812">Transmembrane</keyword>
<evidence type="ECO:0000313" key="7">
    <source>
        <dbReference type="EMBL" id="KIG16901.1"/>
    </source>
</evidence>
<dbReference type="GO" id="GO:0016020">
    <property type="term" value="C:membrane"/>
    <property type="evidence" value="ECO:0007669"/>
    <property type="project" value="UniProtKB-SubCell"/>
</dbReference>
<sequence length="274" mass="31949">MDDTNIVSEALVNGGFFVGRTWLRYLVVCGGAFLLFWVAFAKRLKHRRCQQTIPERRIQWIELKNSLLGVIFFMIPSVLATPLYLSGHIKLILDPSATSPWMIALSFVLFIIGADTWFYWTHRAMHDSRVYRFTHELHHISVQPSPLAGYAFSVFEGFVLGLYLPLVLLFVPINRVMLWVFVFWFSFLEAYVHLGFEILPRWVARNPISKYLGTAVFHDMHHENGAYNFGVYFTWWDRMMGTIHPDYTQRYEQVTEHPLAWRPEPEAEAPAAST</sequence>
<evidence type="ECO:0000313" key="8">
    <source>
        <dbReference type="Proteomes" id="UP000031599"/>
    </source>
</evidence>
<dbReference type="AlphaFoldDB" id="A0A0C2D0Z5"/>
<feature type="transmembrane region" description="Helical" evidence="5">
    <location>
        <begin position="66"/>
        <end position="89"/>
    </location>
</feature>
<evidence type="ECO:0000256" key="4">
    <source>
        <dbReference type="ARBA" id="ARBA00023136"/>
    </source>
</evidence>
<protein>
    <submittedName>
        <fullName evidence="7">Sterol desaturase family protein</fullName>
    </submittedName>
</protein>
<dbReference type="EMBL" id="JMCC02000031">
    <property type="protein sequence ID" value="KIG16901.1"/>
    <property type="molecule type" value="Genomic_DNA"/>
</dbReference>
<evidence type="ECO:0000256" key="5">
    <source>
        <dbReference type="SAM" id="Phobius"/>
    </source>
</evidence>
<dbReference type="Proteomes" id="UP000031599">
    <property type="component" value="Unassembled WGS sequence"/>
</dbReference>
<feature type="transmembrane region" description="Helical" evidence="5">
    <location>
        <begin position="101"/>
        <end position="120"/>
    </location>
</feature>
<proteinExistence type="predicted"/>
<reference evidence="7 8" key="1">
    <citation type="submission" date="2014-12" db="EMBL/GenBank/DDBJ databases">
        <title>Genome assembly of Enhygromyxa salina DSM 15201.</title>
        <authorList>
            <person name="Sharma G."/>
            <person name="Subramanian S."/>
        </authorList>
    </citation>
    <scope>NUCLEOTIDE SEQUENCE [LARGE SCALE GENOMIC DNA]</scope>
    <source>
        <strain evidence="7 8">DSM 15201</strain>
    </source>
</reference>
<dbReference type="RefSeq" id="WP_052548904.1">
    <property type="nucleotide sequence ID" value="NZ_JMCC02000031.1"/>
</dbReference>
<keyword evidence="3 5" id="KW-1133">Transmembrane helix</keyword>
<dbReference type="GO" id="GO:0016491">
    <property type="term" value="F:oxidoreductase activity"/>
    <property type="evidence" value="ECO:0007669"/>
    <property type="project" value="InterPro"/>
</dbReference>
<evidence type="ECO:0000259" key="6">
    <source>
        <dbReference type="Pfam" id="PF04116"/>
    </source>
</evidence>
<evidence type="ECO:0000256" key="2">
    <source>
        <dbReference type="ARBA" id="ARBA00022692"/>
    </source>
</evidence>
<feature type="transmembrane region" description="Helical" evidence="5">
    <location>
        <begin position="176"/>
        <end position="196"/>
    </location>
</feature>
<name>A0A0C2D0Z5_9BACT</name>
<dbReference type="InterPro" id="IPR006694">
    <property type="entry name" value="Fatty_acid_hydroxylase"/>
</dbReference>
<comment type="caution">
    <text evidence="7">The sequence shown here is derived from an EMBL/GenBank/DDBJ whole genome shotgun (WGS) entry which is preliminary data.</text>
</comment>